<dbReference type="EMBL" id="VDFV01000003">
    <property type="protein sequence ID" value="TNC73778.1"/>
    <property type="molecule type" value="Genomic_DNA"/>
</dbReference>
<feature type="region of interest" description="Disordered" evidence="4">
    <location>
        <begin position="91"/>
        <end position="112"/>
    </location>
</feature>
<dbReference type="OrthoDB" id="54411at2"/>
<dbReference type="RefSeq" id="WP_139080461.1">
    <property type="nucleotide sequence ID" value="NZ_VDFV01000003.1"/>
</dbReference>
<dbReference type="SMART" id="SM00862">
    <property type="entry name" value="Trans_reg_C"/>
    <property type="match status" value="1"/>
</dbReference>
<dbReference type="InterPro" id="IPR036388">
    <property type="entry name" value="WH-like_DNA-bd_sf"/>
</dbReference>
<evidence type="ECO:0000313" key="7">
    <source>
        <dbReference type="Proteomes" id="UP000305709"/>
    </source>
</evidence>
<evidence type="ECO:0000313" key="6">
    <source>
        <dbReference type="EMBL" id="TNC73778.1"/>
    </source>
</evidence>
<feature type="repeat" description="TPR" evidence="2">
    <location>
        <begin position="362"/>
        <end position="395"/>
    </location>
</feature>
<evidence type="ECO:0000256" key="3">
    <source>
        <dbReference type="PROSITE-ProRule" id="PRU01091"/>
    </source>
</evidence>
<protein>
    <submittedName>
        <fullName evidence="6">Tetratricopeptide repeat protein</fullName>
    </submittedName>
</protein>
<dbReference type="InterPro" id="IPR001867">
    <property type="entry name" value="OmpR/PhoB-type_DNA-bd"/>
</dbReference>
<keyword evidence="7" id="KW-1185">Reference proteome</keyword>
<dbReference type="AlphaFoldDB" id="A0A5C4NK56"/>
<dbReference type="CDD" id="cd00383">
    <property type="entry name" value="trans_reg_C"/>
    <property type="match status" value="1"/>
</dbReference>
<dbReference type="SUPFAM" id="SSF46894">
    <property type="entry name" value="C-terminal effector domain of the bipartite response regulators"/>
    <property type="match status" value="1"/>
</dbReference>
<dbReference type="Pfam" id="PF14559">
    <property type="entry name" value="TPR_19"/>
    <property type="match status" value="1"/>
</dbReference>
<keyword evidence="2" id="KW-0802">TPR repeat</keyword>
<feature type="DNA-binding region" description="OmpR/PhoB-type" evidence="3">
    <location>
        <begin position="1"/>
        <end position="94"/>
    </location>
</feature>
<dbReference type="GO" id="GO:0006355">
    <property type="term" value="P:regulation of DNA-templated transcription"/>
    <property type="evidence" value="ECO:0007669"/>
    <property type="project" value="InterPro"/>
</dbReference>
<feature type="domain" description="OmpR/PhoB-type" evidence="5">
    <location>
        <begin position="1"/>
        <end position="94"/>
    </location>
</feature>
<reference evidence="6 7" key="1">
    <citation type="submission" date="2019-06" db="EMBL/GenBank/DDBJ databases">
        <authorList>
            <person name="Jiang L."/>
        </authorList>
    </citation>
    <scope>NUCLEOTIDE SEQUENCE [LARGE SCALE GENOMIC DNA]</scope>
    <source>
        <strain evidence="6 7">YIM 48858</strain>
    </source>
</reference>
<dbReference type="PROSITE" id="PS51755">
    <property type="entry name" value="OMPR_PHOB"/>
    <property type="match status" value="1"/>
</dbReference>
<keyword evidence="1 3" id="KW-0238">DNA-binding</keyword>
<feature type="compositionally biased region" description="Pro residues" evidence="4">
    <location>
        <begin position="95"/>
        <end position="110"/>
    </location>
</feature>
<dbReference type="Gene3D" id="1.10.10.10">
    <property type="entry name" value="Winged helix-like DNA-binding domain superfamily/Winged helix DNA-binding domain"/>
    <property type="match status" value="1"/>
</dbReference>
<evidence type="ECO:0000256" key="2">
    <source>
        <dbReference type="PROSITE-ProRule" id="PRU00339"/>
    </source>
</evidence>
<dbReference type="Pfam" id="PF00486">
    <property type="entry name" value="Trans_reg_C"/>
    <property type="match status" value="1"/>
</dbReference>
<evidence type="ECO:0000256" key="4">
    <source>
        <dbReference type="SAM" id="MobiDB-lite"/>
    </source>
</evidence>
<dbReference type="SUPFAM" id="SSF48452">
    <property type="entry name" value="TPR-like"/>
    <property type="match status" value="1"/>
</dbReference>
<name>A0A5C4NK56_9RHOB</name>
<proteinExistence type="predicted"/>
<dbReference type="PROSITE" id="PS50005">
    <property type="entry name" value="TPR"/>
    <property type="match status" value="1"/>
</dbReference>
<sequence length="531" mass="55960">MDLGGVVLDERGNLRNAAGAPVPLRAQSLKVLLVLAGRPGQVVSKDEIFAAVWGAVHVTDDSLTQCVADIRRAIGDRGHRVVQTVPKRGYRLVPPSVPDPEPLQPPPAPEAAPVVAASAPKRARPAWIGGAALAALVAVGTLGWSWGGRGGTLPTLAVMPFEDLSGDPRWERLGRGIAADLAADLSRGGNVVVAAPEAEARYRLDGTLTAEAGALRIVARLTDEAEGRVLWSDRWTGPAESVFAVQDEILRRVGGQMDGTWTGLIARAEMVGGGTRDLGAYELYLRGAEAKHRFTPEGYVEAVGHFRQAIAADPGFVKAHVSLAIVLMFQVLGAPTEAEARALLDEARVAAERAVALDPEDPDALVQLASARVGQGRRAEARAALERAVELAPNNPDVLTVAAWTYPWADGPGLDWARRAMELHPAPPGYFQVGLALAALLAGELELARRAARAAPPVPEALAVRGAAEALAGDLVASRAAFADFAAQTSFRRLGLYYGTPDFVADPAWAPFVEGARRAGVLSGRRGLAWN</sequence>
<comment type="caution">
    <text evidence="6">The sequence shown here is derived from an EMBL/GenBank/DDBJ whole genome shotgun (WGS) entry which is preliminary data.</text>
</comment>
<evidence type="ECO:0000259" key="5">
    <source>
        <dbReference type="PROSITE" id="PS51755"/>
    </source>
</evidence>
<dbReference type="Proteomes" id="UP000305709">
    <property type="component" value="Unassembled WGS sequence"/>
</dbReference>
<dbReference type="InterPro" id="IPR011990">
    <property type="entry name" value="TPR-like_helical_dom_sf"/>
</dbReference>
<evidence type="ECO:0000256" key="1">
    <source>
        <dbReference type="ARBA" id="ARBA00023125"/>
    </source>
</evidence>
<accession>A0A5C4NK56</accession>
<gene>
    <name evidence="6" type="ORF">FHG71_04695</name>
</gene>
<dbReference type="GO" id="GO:0000160">
    <property type="term" value="P:phosphorelay signal transduction system"/>
    <property type="evidence" value="ECO:0007669"/>
    <property type="project" value="InterPro"/>
</dbReference>
<dbReference type="InterPro" id="IPR019734">
    <property type="entry name" value="TPR_rpt"/>
</dbReference>
<dbReference type="InterPro" id="IPR016032">
    <property type="entry name" value="Sig_transdc_resp-reg_C-effctor"/>
</dbReference>
<dbReference type="Gene3D" id="1.25.40.10">
    <property type="entry name" value="Tetratricopeptide repeat domain"/>
    <property type="match status" value="1"/>
</dbReference>
<organism evidence="6 7">
    <name type="scientific">Rubellimicrobium roseum</name>
    <dbReference type="NCBI Taxonomy" id="687525"/>
    <lineage>
        <taxon>Bacteria</taxon>
        <taxon>Pseudomonadati</taxon>
        <taxon>Pseudomonadota</taxon>
        <taxon>Alphaproteobacteria</taxon>
        <taxon>Rhodobacterales</taxon>
        <taxon>Roseobacteraceae</taxon>
        <taxon>Rubellimicrobium</taxon>
    </lineage>
</organism>
<dbReference type="GO" id="GO:0003677">
    <property type="term" value="F:DNA binding"/>
    <property type="evidence" value="ECO:0007669"/>
    <property type="project" value="UniProtKB-UniRule"/>
</dbReference>